<keyword evidence="3" id="KW-1185">Reference proteome</keyword>
<dbReference type="AlphaFoldDB" id="D7KM62"/>
<name>D7KM62_ARALL</name>
<accession>D7KM62</accession>
<reference evidence="3" key="1">
    <citation type="journal article" date="2011" name="Nat. Genet.">
        <title>The Arabidopsis lyrata genome sequence and the basis of rapid genome size change.</title>
        <authorList>
            <person name="Hu T.T."/>
            <person name="Pattyn P."/>
            <person name="Bakker E.G."/>
            <person name="Cao J."/>
            <person name="Cheng J.-F."/>
            <person name="Clark R.M."/>
            <person name="Fahlgren N."/>
            <person name="Fawcett J.A."/>
            <person name="Grimwood J."/>
            <person name="Gundlach H."/>
            <person name="Haberer G."/>
            <person name="Hollister J.D."/>
            <person name="Ossowski S."/>
            <person name="Ottilar R.P."/>
            <person name="Salamov A.A."/>
            <person name="Schneeberger K."/>
            <person name="Spannagl M."/>
            <person name="Wang X."/>
            <person name="Yang L."/>
            <person name="Nasrallah M.E."/>
            <person name="Bergelson J."/>
            <person name="Carrington J.C."/>
            <person name="Gaut B.S."/>
            <person name="Schmutz J."/>
            <person name="Mayer K.F.X."/>
            <person name="Van de Peer Y."/>
            <person name="Grigoriev I.V."/>
            <person name="Nordborg M."/>
            <person name="Weigel D."/>
            <person name="Guo Y.-L."/>
        </authorList>
    </citation>
    <scope>NUCLEOTIDE SEQUENCE [LARGE SCALE GENOMIC DNA]</scope>
    <source>
        <strain evidence="3">cv. MN47</strain>
    </source>
</reference>
<sequence length="161" mass="17942">MANVFEFCSSLIAASRVTEADESLSEAKNAKKKQNLMSGKADNDTGDEDDCLKKNKGVEDDVVASVRETLVCNICFCMSEKPVTATDLFVKTESPSWDFDMLVHALFLLLHGMIYHLVPAEGRWKWIKSQPASRKSVEALCPLERKRIRKATKATRNSIGS</sequence>
<protein>
    <submittedName>
        <fullName evidence="2">Uncharacterized protein</fullName>
    </submittedName>
</protein>
<evidence type="ECO:0000256" key="1">
    <source>
        <dbReference type="SAM" id="MobiDB-lite"/>
    </source>
</evidence>
<gene>
    <name evidence="2" type="ORF">ARALYDRAFT_892504</name>
</gene>
<dbReference type="Proteomes" id="UP000008694">
    <property type="component" value="Unassembled WGS sequence"/>
</dbReference>
<evidence type="ECO:0000313" key="2">
    <source>
        <dbReference type="EMBL" id="EFH68075.1"/>
    </source>
</evidence>
<dbReference type="HOGENOM" id="CLU_1646023_0_0_1"/>
<proteinExistence type="predicted"/>
<dbReference type="Gramene" id="scaffold_105298.1">
    <property type="protein sequence ID" value="scaffold_105298.1"/>
    <property type="gene ID" value="scaffold_105298.1"/>
</dbReference>
<organism evidence="3">
    <name type="scientific">Arabidopsis lyrata subsp. lyrata</name>
    <name type="common">Lyre-leaved rock-cress</name>
    <dbReference type="NCBI Taxonomy" id="81972"/>
    <lineage>
        <taxon>Eukaryota</taxon>
        <taxon>Viridiplantae</taxon>
        <taxon>Streptophyta</taxon>
        <taxon>Embryophyta</taxon>
        <taxon>Tracheophyta</taxon>
        <taxon>Spermatophyta</taxon>
        <taxon>Magnoliopsida</taxon>
        <taxon>eudicotyledons</taxon>
        <taxon>Gunneridae</taxon>
        <taxon>Pentapetalae</taxon>
        <taxon>rosids</taxon>
        <taxon>malvids</taxon>
        <taxon>Brassicales</taxon>
        <taxon>Brassicaceae</taxon>
        <taxon>Camelineae</taxon>
        <taxon>Arabidopsis</taxon>
    </lineage>
</organism>
<dbReference type="EMBL" id="GL348713">
    <property type="protein sequence ID" value="EFH68075.1"/>
    <property type="molecule type" value="Genomic_DNA"/>
</dbReference>
<feature type="region of interest" description="Disordered" evidence="1">
    <location>
        <begin position="28"/>
        <end position="49"/>
    </location>
</feature>
<evidence type="ECO:0000313" key="3">
    <source>
        <dbReference type="Proteomes" id="UP000008694"/>
    </source>
</evidence>